<dbReference type="InterPro" id="IPR000626">
    <property type="entry name" value="Ubiquitin-like_dom"/>
</dbReference>
<evidence type="ECO:0000259" key="4">
    <source>
        <dbReference type="PROSITE" id="PS50053"/>
    </source>
</evidence>
<sequence>MALGHESSATREMKVVVCPVTGGTIEICVKQEDTLCYLRNIIARKLHLHPEKIILLHKDRILKNGTVVSNELADGCQLTMLLNMESGNKTQLPDARVMQAIESLTDSQLDDFLTGRAPLLLAVKLGDHMMFIQLQLSVSCHVRRTVPLGNASAIGNNVQGGAPKECIHPDSQVGSQTNGAVIDSINNLGKGVYSGTFSGTLDSSSQDLFGRPRRDVGIIMQILNDLLGAAPHYRLLQQCKNVNKTQINTQVMAQKSADFPRSSSPPVPTEDNSSLREKIKRLQMQLEERKLRRKTKRNMRGPYCWPISRTPYHHLGLHHMKGKHYANFKSNTCREQLAKGDNHASPATTATTAAPEVSNFQTAAQGIQQGGVFV</sequence>
<dbReference type="PANTHER" id="PTHR23010:SF1">
    <property type="entry name" value="MIDNOLIN"/>
    <property type="match status" value="1"/>
</dbReference>
<dbReference type="GO" id="GO:0005634">
    <property type="term" value="C:nucleus"/>
    <property type="evidence" value="ECO:0007669"/>
    <property type="project" value="UniProtKB-SubCell"/>
</dbReference>
<protein>
    <recommendedName>
        <fullName evidence="4">Ubiquitin-like domain-containing protein</fullName>
    </recommendedName>
</protein>
<dbReference type="Gene3D" id="3.10.20.90">
    <property type="entry name" value="Phosphatidylinositol 3-kinase Catalytic Subunit, Chain A, domain 1"/>
    <property type="match status" value="1"/>
</dbReference>
<dbReference type="PROSITE" id="PS50053">
    <property type="entry name" value="UBIQUITIN_2"/>
    <property type="match status" value="1"/>
</dbReference>
<keyword evidence="6" id="KW-1185">Reference proteome</keyword>
<evidence type="ECO:0000256" key="2">
    <source>
        <dbReference type="ARBA" id="ARBA00023242"/>
    </source>
</evidence>
<dbReference type="InterPro" id="IPR039336">
    <property type="entry name" value="Midnolin"/>
</dbReference>
<evidence type="ECO:0000256" key="1">
    <source>
        <dbReference type="ARBA" id="ARBA00004123"/>
    </source>
</evidence>
<dbReference type="PANTHER" id="PTHR23010">
    <property type="entry name" value="MIDNOLIN"/>
    <property type="match status" value="1"/>
</dbReference>
<dbReference type="SUPFAM" id="SSF54236">
    <property type="entry name" value="Ubiquitin-like"/>
    <property type="match status" value="1"/>
</dbReference>
<comment type="caution">
    <text evidence="5">The sequence shown here is derived from an EMBL/GenBank/DDBJ whole genome shotgun (WGS) entry which is preliminary data.</text>
</comment>
<evidence type="ECO:0000313" key="6">
    <source>
        <dbReference type="Proteomes" id="UP001634394"/>
    </source>
</evidence>
<evidence type="ECO:0000256" key="3">
    <source>
        <dbReference type="SAM" id="MobiDB-lite"/>
    </source>
</evidence>
<comment type="subcellular location">
    <subcellularLocation>
        <location evidence="1">Nucleus</location>
    </subcellularLocation>
</comment>
<organism evidence="5 6">
    <name type="scientific">Sinanodonta woodiana</name>
    <name type="common">Chinese pond mussel</name>
    <name type="synonym">Anodonta woodiana</name>
    <dbReference type="NCBI Taxonomy" id="1069815"/>
    <lineage>
        <taxon>Eukaryota</taxon>
        <taxon>Metazoa</taxon>
        <taxon>Spiralia</taxon>
        <taxon>Lophotrochozoa</taxon>
        <taxon>Mollusca</taxon>
        <taxon>Bivalvia</taxon>
        <taxon>Autobranchia</taxon>
        <taxon>Heteroconchia</taxon>
        <taxon>Palaeoheterodonta</taxon>
        <taxon>Unionida</taxon>
        <taxon>Unionoidea</taxon>
        <taxon>Unionidae</taxon>
        <taxon>Unioninae</taxon>
        <taxon>Sinanodonta</taxon>
    </lineage>
</organism>
<proteinExistence type="predicted"/>
<dbReference type="Proteomes" id="UP001634394">
    <property type="component" value="Unassembled WGS sequence"/>
</dbReference>
<accession>A0ABD3W4H0</accession>
<dbReference type="AlphaFoldDB" id="A0ABD3W4H0"/>
<evidence type="ECO:0000313" key="5">
    <source>
        <dbReference type="EMBL" id="KAL3868767.1"/>
    </source>
</evidence>
<reference evidence="5 6" key="1">
    <citation type="submission" date="2024-11" db="EMBL/GenBank/DDBJ databases">
        <title>Chromosome-level genome assembly of the freshwater bivalve Anodonta woodiana.</title>
        <authorList>
            <person name="Chen X."/>
        </authorList>
    </citation>
    <scope>NUCLEOTIDE SEQUENCE [LARGE SCALE GENOMIC DNA]</scope>
    <source>
        <strain evidence="5">MN2024</strain>
        <tissue evidence="5">Gills</tissue>
    </source>
</reference>
<dbReference type="EMBL" id="JBJQND010000008">
    <property type="protein sequence ID" value="KAL3868767.1"/>
    <property type="molecule type" value="Genomic_DNA"/>
</dbReference>
<feature type="region of interest" description="Disordered" evidence="3">
    <location>
        <begin position="254"/>
        <end position="276"/>
    </location>
</feature>
<feature type="domain" description="Ubiquitin-like" evidence="4">
    <location>
        <begin position="13"/>
        <end position="87"/>
    </location>
</feature>
<dbReference type="InterPro" id="IPR029071">
    <property type="entry name" value="Ubiquitin-like_domsf"/>
</dbReference>
<gene>
    <name evidence="5" type="ORF">ACJMK2_041531</name>
</gene>
<name>A0ABD3W4H0_SINWO</name>
<keyword evidence="2" id="KW-0539">Nucleus</keyword>